<name>A0ABX3ENI8_9BACL</name>
<dbReference type="InterPro" id="IPR036388">
    <property type="entry name" value="WH-like_DNA-bd_sf"/>
</dbReference>
<dbReference type="InterPro" id="IPR018490">
    <property type="entry name" value="cNMP-bd_dom_sf"/>
</dbReference>
<dbReference type="InterPro" id="IPR000595">
    <property type="entry name" value="cNMP-bd_dom"/>
</dbReference>
<dbReference type="Proteomes" id="UP000186058">
    <property type="component" value="Unassembled WGS sequence"/>
</dbReference>
<reference evidence="7 8" key="1">
    <citation type="submission" date="2016-03" db="EMBL/GenBank/DDBJ databases">
        <authorList>
            <person name="Sant'Anna F.H."/>
            <person name="Ambrosini A."/>
            <person name="Souza R."/>
            <person name="Bach E."/>
            <person name="Fernandes G."/>
            <person name="Balsanelli E."/>
            <person name="Baura V.A."/>
            <person name="Souza E.M."/>
            <person name="Passaglia L."/>
        </authorList>
    </citation>
    <scope>NUCLEOTIDE SEQUENCE [LARGE SCALE GENOMIC DNA]</scope>
    <source>
        <strain evidence="7 8">P26E</strain>
    </source>
</reference>
<dbReference type="Gene3D" id="2.60.120.10">
    <property type="entry name" value="Jelly Rolls"/>
    <property type="match status" value="1"/>
</dbReference>
<evidence type="ECO:0008006" key="9">
    <source>
        <dbReference type="Google" id="ProtNLM"/>
    </source>
</evidence>
<dbReference type="PANTHER" id="PTHR24567">
    <property type="entry name" value="CRP FAMILY TRANSCRIPTIONAL REGULATORY PROTEIN"/>
    <property type="match status" value="1"/>
</dbReference>
<dbReference type="InterPro" id="IPR036390">
    <property type="entry name" value="WH_DNA-bd_sf"/>
</dbReference>
<dbReference type="SUPFAM" id="SSF51206">
    <property type="entry name" value="cAMP-binding domain-like"/>
    <property type="match status" value="1"/>
</dbReference>
<proteinExistence type="predicted"/>
<gene>
    <name evidence="7" type="ORF">A3844_19770</name>
</gene>
<dbReference type="Pfam" id="PF00027">
    <property type="entry name" value="cNMP_binding"/>
    <property type="match status" value="1"/>
</dbReference>
<feature type="domain" description="HTH crp-type" evidence="6">
    <location>
        <begin position="151"/>
        <end position="227"/>
    </location>
</feature>
<evidence type="ECO:0000259" key="5">
    <source>
        <dbReference type="PROSITE" id="PS50042"/>
    </source>
</evidence>
<evidence type="ECO:0000256" key="2">
    <source>
        <dbReference type="ARBA" id="ARBA00023125"/>
    </source>
</evidence>
<dbReference type="PROSITE" id="PS51063">
    <property type="entry name" value="HTH_CRP_2"/>
    <property type="match status" value="1"/>
</dbReference>
<feature type="domain" description="Cyclic nucleotide-binding" evidence="5">
    <location>
        <begin position="17"/>
        <end position="120"/>
    </location>
</feature>
<evidence type="ECO:0000256" key="1">
    <source>
        <dbReference type="ARBA" id="ARBA00023015"/>
    </source>
</evidence>
<dbReference type="Pfam" id="PF13545">
    <property type="entry name" value="HTH_Crp_2"/>
    <property type="match status" value="1"/>
</dbReference>
<dbReference type="InterPro" id="IPR050397">
    <property type="entry name" value="Env_Response_Regulators"/>
</dbReference>
<evidence type="ECO:0000313" key="7">
    <source>
        <dbReference type="EMBL" id="OKP84292.1"/>
    </source>
</evidence>
<keyword evidence="8" id="KW-1185">Reference proteome</keyword>
<evidence type="ECO:0000259" key="6">
    <source>
        <dbReference type="PROSITE" id="PS51063"/>
    </source>
</evidence>
<evidence type="ECO:0000256" key="4">
    <source>
        <dbReference type="ARBA" id="ARBA00023163"/>
    </source>
</evidence>
<organism evidence="7 8">
    <name type="scientific">Paenibacillus helianthi</name>
    <dbReference type="NCBI Taxonomy" id="1349432"/>
    <lineage>
        <taxon>Bacteria</taxon>
        <taxon>Bacillati</taxon>
        <taxon>Bacillota</taxon>
        <taxon>Bacilli</taxon>
        <taxon>Bacillales</taxon>
        <taxon>Paenibacillaceae</taxon>
        <taxon>Paenibacillus</taxon>
    </lineage>
</organism>
<dbReference type="PANTHER" id="PTHR24567:SF28">
    <property type="entry name" value="LISTERIOLYSIN REGULATORY PROTEIN"/>
    <property type="match status" value="1"/>
</dbReference>
<keyword evidence="1" id="KW-0805">Transcription regulation</keyword>
<accession>A0ABX3ENI8</accession>
<keyword evidence="3" id="KW-0010">Activator</keyword>
<dbReference type="SMART" id="SM00419">
    <property type="entry name" value="HTH_CRP"/>
    <property type="match status" value="1"/>
</dbReference>
<dbReference type="EMBL" id="LVWI01000053">
    <property type="protein sequence ID" value="OKP84292.1"/>
    <property type="molecule type" value="Genomic_DNA"/>
</dbReference>
<keyword evidence="2" id="KW-0238">DNA-binding</keyword>
<dbReference type="Gene3D" id="1.10.10.10">
    <property type="entry name" value="Winged helix-like DNA-binding domain superfamily/Winged helix DNA-binding domain"/>
    <property type="match status" value="1"/>
</dbReference>
<evidence type="ECO:0000256" key="3">
    <source>
        <dbReference type="ARBA" id="ARBA00023159"/>
    </source>
</evidence>
<dbReference type="InterPro" id="IPR014710">
    <property type="entry name" value="RmlC-like_jellyroll"/>
</dbReference>
<keyword evidence="4" id="KW-0804">Transcription</keyword>
<evidence type="ECO:0000313" key="8">
    <source>
        <dbReference type="Proteomes" id="UP000186058"/>
    </source>
</evidence>
<protein>
    <recommendedName>
        <fullName evidence="9">Crp/Fnr family transcriptional regulator</fullName>
    </recommendedName>
</protein>
<sequence length="236" mass="26427">MNCDICESLSCVRGVPVFQALSDGELSVIQSIIESNYYNKGQQVFREGEESDALFVVKSGLIKLTQCNAEGKQHVVRYLFPGDYFGQFALLHHKQNNFTAEIVESGSVCQMRRKDFLPLLEQNASLAFSFLMSMSEQLQQAEETAGVMHMFEVEKRLARLLVKLASGNKSGEVNTAQRQVIELPSAKKEIAAMIGTSAETLSRKLRKLISVNIITLRNRKVEILDMDSLLRIGGYK</sequence>
<dbReference type="SUPFAM" id="SSF46785">
    <property type="entry name" value="Winged helix' DNA-binding domain"/>
    <property type="match status" value="1"/>
</dbReference>
<dbReference type="SMART" id="SM00100">
    <property type="entry name" value="cNMP"/>
    <property type="match status" value="1"/>
</dbReference>
<dbReference type="RefSeq" id="WP_074108331.1">
    <property type="nucleotide sequence ID" value="NZ_LVWI01000053.1"/>
</dbReference>
<comment type="caution">
    <text evidence="7">The sequence shown here is derived from an EMBL/GenBank/DDBJ whole genome shotgun (WGS) entry which is preliminary data.</text>
</comment>
<dbReference type="InterPro" id="IPR012318">
    <property type="entry name" value="HTH_CRP"/>
</dbReference>
<dbReference type="CDD" id="cd00038">
    <property type="entry name" value="CAP_ED"/>
    <property type="match status" value="1"/>
</dbReference>
<dbReference type="PROSITE" id="PS50042">
    <property type="entry name" value="CNMP_BINDING_3"/>
    <property type="match status" value="1"/>
</dbReference>